<keyword evidence="2" id="KW-0805">Transcription regulation</keyword>
<dbReference type="Gene3D" id="2.40.50.1020">
    <property type="entry name" value="LytTr DNA-binding domain"/>
    <property type="match status" value="1"/>
</dbReference>
<dbReference type="SMART" id="SM00850">
    <property type="entry name" value="LytTR"/>
    <property type="match status" value="1"/>
</dbReference>
<dbReference type="AlphaFoldDB" id="A0A4R6BTM0"/>
<dbReference type="GO" id="GO:0000156">
    <property type="term" value="F:phosphorelay response regulator activity"/>
    <property type="evidence" value="ECO:0007669"/>
    <property type="project" value="InterPro"/>
</dbReference>
<keyword evidence="4" id="KW-0804">Transcription</keyword>
<dbReference type="RefSeq" id="WP_133444120.1">
    <property type="nucleotide sequence ID" value="NZ_SCWB01000012.1"/>
</dbReference>
<dbReference type="Proteomes" id="UP000294802">
    <property type="component" value="Unassembled WGS sequence"/>
</dbReference>
<dbReference type="Pfam" id="PF04397">
    <property type="entry name" value="LytTR"/>
    <property type="match status" value="1"/>
</dbReference>
<dbReference type="InterPro" id="IPR007492">
    <property type="entry name" value="LytTR_DNA-bd_dom"/>
</dbReference>
<evidence type="ECO:0000256" key="1">
    <source>
        <dbReference type="ARBA" id="ARBA00022490"/>
    </source>
</evidence>
<protein>
    <submittedName>
        <fullName evidence="6">LytTR family transcriptional regulator</fullName>
    </submittedName>
</protein>
<comment type="caution">
    <text evidence="6">The sequence shown here is derived from an EMBL/GenBank/DDBJ whole genome shotgun (WGS) entry which is preliminary data.</text>
</comment>
<evidence type="ECO:0000256" key="2">
    <source>
        <dbReference type="ARBA" id="ARBA00023015"/>
    </source>
</evidence>
<dbReference type="InterPro" id="IPR046947">
    <property type="entry name" value="LytR-like"/>
</dbReference>
<keyword evidence="3" id="KW-0238">DNA-binding</keyword>
<keyword evidence="1" id="KW-0963">Cytoplasm</keyword>
<sequence length="147" mass="17546">MRLELNINPEIKEETITIHTRALTPELSLIIRQLEDMISVKKLYGRDGEDVYPINVSHVTQFIVENKVVYALLTNDRKLRLEQRLYQIEEMMDHRFVRISKSEIINIEFIDYLHVNSNGMIEIFMKQGEHTYSSRHYLKAIKERLEI</sequence>
<keyword evidence="7" id="KW-1185">Reference proteome</keyword>
<accession>A0A4R6BTM0</accession>
<dbReference type="PANTHER" id="PTHR37299:SF2">
    <property type="entry name" value="HTH LYTTR-TYPE DOMAIN-CONTAINING PROTEIN"/>
    <property type="match status" value="1"/>
</dbReference>
<organism evidence="6 7">
    <name type="scientific">Macrococcus lamae</name>
    <dbReference type="NCBI Taxonomy" id="198484"/>
    <lineage>
        <taxon>Bacteria</taxon>
        <taxon>Bacillati</taxon>
        <taxon>Bacillota</taxon>
        <taxon>Bacilli</taxon>
        <taxon>Bacillales</taxon>
        <taxon>Staphylococcaceae</taxon>
        <taxon>Macrococcus</taxon>
    </lineage>
</organism>
<evidence type="ECO:0000313" key="7">
    <source>
        <dbReference type="Proteomes" id="UP000294802"/>
    </source>
</evidence>
<gene>
    <name evidence="6" type="ORF">ERX29_07695</name>
</gene>
<dbReference type="OrthoDB" id="9808614at2"/>
<evidence type="ECO:0000313" key="6">
    <source>
        <dbReference type="EMBL" id="TDM07925.1"/>
    </source>
</evidence>
<dbReference type="GO" id="GO:0003677">
    <property type="term" value="F:DNA binding"/>
    <property type="evidence" value="ECO:0007669"/>
    <property type="project" value="UniProtKB-KW"/>
</dbReference>
<evidence type="ECO:0000259" key="5">
    <source>
        <dbReference type="PROSITE" id="PS50930"/>
    </source>
</evidence>
<reference evidence="6 7" key="1">
    <citation type="submission" date="2019-01" db="EMBL/GenBank/DDBJ databases">
        <title>Draft genome sequences of the type strains of six Macrococcus species.</title>
        <authorList>
            <person name="Mazhar S."/>
            <person name="Altermann E."/>
            <person name="Hill C."/>
            <person name="Mcauliffe O."/>
        </authorList>
    </citation>
    <scope>NUCLEOTIDE SEQUENCE [LARGE SCALE GENOMIC DNA]</scope>
    <source>
        <strain evidence="6 7">CCM4815</strain>
    </source>
</reference>
<evidence type="ECO:0000256" key="3">
    <source>
        <dbReference type="ARBA" id="ARBA00023125"/>
    </source>
</evidence>
<dbReference type="PROSITE" id="PS50930">
    <property type="entry name" value="HTH_LYTTR"/>
    <property type="match status" value="1"/>
</dbReference>
<feature type="domain" description="HTH LytTR-type" evidence="5">
    <location>
        <begin position="43"/>
        <end position="147"/>
    </location>
</feature>
<evidence type="ECO:0000256" key="4">
    <source>
        <dbReference type="ARBA" id="ARBA00023163"/>
    </source>
</evidence>
<proteinExistence type="predicted"/>
<dbReference type="PANTHER" id="PTHR37299">
    <property type="entry name" value="TRANSCRIPTIONAL REGULATOR-RELATED"/>
    <property type="match status" value="1"/>
</dbReference>
<dbReference type="EMBL" id="SCWB01000012">
    <property type="protein sequence ID" value="TDM07925.1"/>
    <property type="molecule type" value="Genomic_DNA"/>
</dbReference>
<name>A0A4R6BTM0_9STAP</name>